<dbReference type="PROSITE" id="PS00708">
    <property type="entry name" value="PRO_ENDOPEP_SER"/>
    <property type="match status" value="1"/>
</dbReference>
<protein>
    <submittedName>
        <fullName evidence="5">Alpha/beta fold hydrolase</fullName>
    </submittedName>
</protein>
<reference evidence="6 7" key="1">
    <citation type="submission" date="2016-10" db="EMBL/GenBank/DDBJ databases">
        <authorList>
            <person name="de Groot N.N."/>
        </authorList>
    </citation>
    <scope>NUCLEOTIDE SEQUENCE [LARGE SCALE GENOMIC DNA]</scope>
    <source>
        <strain evidence="4 6">CGMCC 1.9095</strain>
        <strain evidence="3 7">DSM 22558</strain>
    </source>
</reference>
<dbReference type="STRING" id="653930.SAMN05216589_0871"/>
<dbReference type="AlphaFoldDB" id="A0A1H9Q259"/>
<dbReference type="Proteomes" id="UP000186904">
    <property type="component" value="Unassembled WGS sequence"/>
</dbReference>
<dbReference type="InterPro" id="IPR002471">
    <property type="entry name" value="Pept_S9_AS"/>
</dbReference>
<evidence type="ECO:0000313" key="6">
    <source>
        <dbReference type="Proteomes" id="UP000186599"/>
    </source>
</evidence>
<name>A0A1H9Q259_9GAMM</name>
<sequence length="249" mass="27985">MAATSDYIELTVEGEQIAGTLLSPQKQMPGLLFVHGWGGSQSRDMMRARGVAGLGCVCLTFDLRGHEKTMAHRQRVTRGQNLEDILVAYDRLAQHPATDPERIAVIGTSYGGYLATILTTLRPVRWLAMRVPALYWDEQWNLPKQQLDRAELMRYRQSTLGPLDNRALGACATFEGDVLIVESEHDEHVPHETIMNYRSSCRRAHSMTHRIIDGADHGLSSERCQQAYTSILTNWISEMIIGDRIGHLS</sequence>
<gene>
    <name evidence="5" type="ORF">FA869_11490</name>
    <name evidence="4" type="ORF">SAMN04487855_0754</name>
    <name evidence="3" type="ORF">SAMN05216589_0871</name>
</gene>
<dbReference type="Gene3D" id="3.40.50.1820">
    <property type="entry name" value="alpha/beta hydrolase"/>
    <property type="match status" value="1"/>
</dbReference>
<accession>A0A1H9Q259</accession>
<keyword evidence="6" id="KW-1185">Reference proteome</keyword>
<organism evidence="3 7">
    <name type="scientific">Halopseudomonas bauzanensis</name>
    <dbReference type="NCBI Taxonomy" id="653930"/>
    <lineage>
        <taxon>Bacteria</taxon>
        <taxon>Pseudomonadati</taxon>
        <taxon>Pseudomonadota</taxon>
        <taxon>Gammaproteobacteria</taxon>
        <taxon>Pseudomonadales</taxon>
        <taxon>Pseudomonadaceae</taxon>
        <taxon>Halopseudomonas</taxon>
    </lineage>
</organism>
<dbReference type="Proteomes" id="UP000305198">
    <property type="component" value="Unassembled WGS sequence"/>
</dbReference>
<evidence type="ECO:0000313" key="4">
    <source>
        <dbReference type="EMBL" id="SFL69509.1"/>
    </source>
</evidence>
<feature type="domain" description="Peptidase S9 prolyl oligopeptidase catalytic" evidence="2">
    <location>
        <begin position="51"/>
        <end position="239"/>
    </location>
</feature>
<evidence type="ECO:0000313" key="7">
    <source>
        <dbReference type="Proteomes" id="UP000186904"/>
    </source>
</evidence>
<evidence type="ECO:0000313" key="3">
    <source>
        <dbReference type="EMBL" id="SER54498.1"/>
    </source>
</evidence>
<reference evidence="5 8" key="2">
    <citation type="submission" date="2019-04" db="EMBL/GenBank/DDBJ databases">
        <title>Crypto-aerobic microbial life in anoxic (sulfidic) marine sediments.</title>
        <authorList>
            <person name="Bhattacharya S."/>
            <person name="Roy C."/>
            <person name="Mondal N."/>
            <person name="Sarkar J."/>
            <person name="Mandal S."/>
            <person name="Rameez M.J."/>
            <person name="Ghosh W."/>
        </authorList>
    </citation>
    <scope>NUCLEOTIDE SEQUENCE [LARGE SCALE GENOMIC DNA]</scope>
    <source>
        <strain evidence="5 8">SBBB</strain>
    </source>
</reference>
<dbReference type="Proteomes" id="UP000186599">
    <property type="component" value="Unassembled WGS sequence"/>
</dbReference>
<dbReference type="OrthoDB" id="8638755at2"/>
<dbReference type="SUPFAM" id="SSF53474">
    <property type="entry name" value="alpha/beta-Hydrolases"/>
    <property type="match status" value="1"/>
</dbReference>
<evidence type="ECO:0000313" key="8">
    <source>
        <dbReference type="Proteomes" id="UP000305198"/>
    </source>
</evidence>
<evidence type="ECO:0000259" key="2">
    <source>
        <dbReference type="Pfam" id="PF00326"/>
    </source>
</evidence>
<evidence type="ECO:0000256" key="1">
    <source>
        <dbReference type="ARBA" id="ARBA00022801"/>
    </source>
</evidence>
<keyword evidence="1 5" id="KW-0378">Hydrolase</keyword>
<dbReference type="GO" id="GO:0004252">
    <property type="term" value="F:serine-type endopeptidase activity"/>
    <property type="evidence" value="ECO:0007669"/>
    <property type="project" value="InterPro"/>
</dbReference>
<dbReference type="EMBL" id="SWAV01000004">
    <property type="protein sequence ID" value="TKA90690.1"/>
    <property type="molecule type" value="Genomic_DNA"/>
</dbReference>
<evidence type="ECO:0000313" key="5">
    <source>
        <dbReference type="EMBL" id="TKA90690.1"/>
    </source>
</evidence>
<dbReference type="InterPro" id="IPR001375">
    <property type="entry name" value="Peptidase_S9_cat"/>
</dbReference>
<dbReference type="RefSeq" id="WP_036988645.1">
    <property type="nucleotide sequence ID" value="NZ_FOGN01000001.1"/>
</dbReference>
<dbReference type="EMBL" id="FOGN01000001">
    <property type="protein sequence ID" value="SER54498.1"/>
    <property type="molecule type" value="Genomic_DNA"/>
</dbReference>
<dbReference type="InterPro" id="IPR029058">
    <property type="entry name" value="AB_hydrolase_fold"/>
</dbReference>
<dbReference type="PANTHER" id="PTHR22946">
    <property type="entry name" value="DIENELACTONE HYDROLASE DOMAIN-CONTAINING PROTEIN-RELATED"/>
    <property type="match status" value="1"/>
</dbReference>
<dbReference type="PANTHER" id="PTHR22946:SF5">
    <property type="entry name" value="PEPTIDASE S9 PROLYL OLIGOPEPTIDASE CATALYTIC DOMAIN-CONTAINING PROTEIN"/>
    <property type="match status" value="1"/>
</dbReference>
<dbReference type="Pfam" id="PF00326">
    <property type="entry name" value="Peptidase_S9"/>
    <property type="match status" value="1"/>
</dbReference>
<dbReference type="InterPro" id="IPR050261">
    <property type="entry name" value="FrsA_esterase"/>
</dbReference>
<dbReference type="EMBL" id="FOUA01000001">
    <property type="protein sequence ID" value="SFL69509.1"/>
    <property type="molecule type" value="Genomic_DNA"/>
</dbReference>
<dbReference type="GO" id="GO:0006508">
    <property type="term" value="P:proteolysis"/>
    <property type="evidence" value="ECO:0007669"/>
    <property type="project" value="InterPro"/>
</dbReference>
<proteinExistence type="predicted"/>